<dbReference type="SUPFAM" id="SSF56601">
    <property type="entry name" value="beta-lactamase/transpeptidase-like"/>
    <property type="match status" value="1"/>
</dbReference>
<proteinExistence type="inferred from homology"/>
<dbReference type="InterPro" id="IPR000667">
    <property type="entry name" value="Peptidase_S13"/>
</dbReference>
<evidence type="ECO:0000313" key="4">
    <source>
        <dbReference type="Proteomes" id="UP001157109"/>
    </source>
</evidence>
<keyword evidence="2" id="KW-0378">Hydrolase</keyword>
<gene>
    <name evidence="3" type="ORF">GCM10025862_01590</name>
</gene>
<comment type="caution">
    <text evidence="3">The sequence shown here is derived from an EMBL/GenBank/DDBJ whole genome shotgun (WGS) entry which is preliminary data.</text>
</comment>
<evidence type="ECO:0000256" key="2">
    <source>
        <dbReference type="ARBA" id="ARBA00022801"/>
    </source>
</evidence>
<dbReference type="EMBL" id="BSUJ01000001">
    <property type="protein sequence ID" value="GMA18138.1"/>
    <property type="molecule type" value="Genomic_DNA"/>
</dbReference>
<evidence type="ECO:0000313" key="3">
    <source>
        <dbReference type="EMBL" id="GMA18138.1"/>
    </source>
</evidence>
<evidence type="ECO:0000256" key="1">
    <source>
        <dbReference type="ARBA" id="ARBA00006096"/>
    </source>
</evidence>
<evidence type="ECO:0008006" key="5">
    <source>
        <dbReference type="Google" id="ProtNLM"/>
    </source>
</evidence>
<reference evidence="4" key="1">
    <citation type="journal article" date="2019" name="Int. J. Syst. Evol. Microbiol.">
        <title>The Global Catalogue of Microorganisms (GCM) 10K type strain sequencing project: providing services to taxonomists for standard genome sequencing and annotation.</title>
        <authorList>
            <consortium name="The Broad Institute Genomics Platform"/>
            <consortium name="The Broad Institute Genome Sequencing Center for Infectious Disease"/>
            <person name="Wu L."/>
            <person name="Ma J."/>
        </authorList>
    </citation>
    <scope>NUCLEOTIDE SEQUENCE [LARGE SCALE GENOMIC DNA]</scope>
    <source>
        <strain evidence="4">NBRC 105830</strain>
    </source>
</reference>
<dbReference type="Pfam" id="PF02113">
    <property type="entry name" value="Peptidase_S13"/>
    <property type="match status" value="2"/>
</dbReference>
<protein>
    <recommendedName>
        <fullName evidence="5">D-alanyl-D-alanine carboxypeptidase/D-alanyl-D-alanine-endopeptidase</fullName>
    </recommendedName>
</protein>
<dbReference type="InterPro" id="IPR012338">
    <property type="entry name" value="Beta-lactam/transpept-like"/>
</dbReference>
<accession>A0ABQ6HJ58</accession>
<name>A0ABQ6HJ58_9MICO</name>
<dbReference type="PANTHER" id="PTHR30023:SF0">
    <property type="entry name" value="PENICILLIN-SENSITIVE CARBOXYPEPTIDASE A"/>
    <property type="match status" value="1"/>
</dbReference>
<dbReference type="Gene3D" id="3.40.710.10">
    <property type="entry name" value="DD-peptidase/beta-lactamase superfamily"/>
    <property type="match status" value="1"/>
</dbReference>
<keyword evidence="4" id="KW-1185">Reference proteome</keyword>
<dbReference type="PANTHER" id="PTHR30023">
    <property type="entry name" value="D-ALANYL-D-ALANINE CARBOXYPEPTIDASE"/>
    <property type="match status" value="1"/>
</dbReference>
<dbReference type="Proteomes" id="UP001157109">
    <property type="component" value="Unassembled WGS sequence"/>
</dbReference>
<dbReference type="PRINTS" id="PR00922">
    <property type="entry name" value="DADACBPTASE3"/>
</dbReference>
<sequence length="371" mass="36531">MEHTPASSLKLLTASVVVDTLGADTRLPTTVVRSAPAAGTGGATATPTLTLVAGGDTLLGTGASAPGRIAGHAGLQTLADQVAKALGTTKRVTLAVDTSLAAGPDYAPTWDPAFLAEGIVGKVAPIGLGTDLVAVGTPGVSDPVDRASEAFVAALARRGVTVIGEVRRATAPAGATTVGSVESAPVADQLAVALQRSDNALTEALARLAYRRVTPAPGRATSFAEVATWVRGRLAAQGYDLADARMADVCGLSPGSRVSARLLADALVRGSTGASPGLARVVADLPVAGLSGTLAERFVSGGSVAAAGVARAKTGTLTGVSSLAGTVVTADGELLVYALLADQVPSATGTLAARSALDDVVATLARCGCRG</sequence>
<dbReference type="RefSeq" id="WP_284283358.1">
    <property type="nucleotide sequence ID" value="NZ_BSUJ01000001.1"/>
</dbReference>
<organism evidence="3 4">
    <name type="scientific">Arsenicicoccus piscis</name>
    <dbReference type="NCBI Taxonomy" id="673954"/>
    <lineage>
        <taxon>Bacteria</taxon>
        <taxon>Bacillati</taxon>
        <taxon>Actinomycetota</taxon>
        <taxon>Actinomycetes</taxon>
        <taxon>Micrococcales</taxon>
        <taxon>Intrasporangiaceae</taxon>
        <taxon>Arsenicicoccus</taxon>
    </lineage>
</organism>
<comment type="similarity">
    <text evidence="1">Belongs to the peptidase S13 family.</text>
</comment>